<dbReference type="Proteomes" id="UP000439903">
    <property type="component" value="Unassembled WGS sequence"/>
</dbReference>
<proteinExistence type="predicted"/>
<dbReference type="GO" id="GO:0036431">
    <property type="term" value="F:dCMP kinase activity"/>
    <property type="evidence" value="ECO:0007669"/>
    <property type="project" value="InterPro"/>
</dbReference>
<evidence type="ECO:0000256" key="7">
    <source>
        <dbReference type="ARBA" id="ARBA00048478"/>
    </source>
</evidence>
<dbReference type="Gene3D" id="3.40.50.300">
    <property type="entry name" value="P-loop containing nucleotide triphosphate hydrolases"/>
    <property type="match status" value="2"/>
</dbReference>
<dbReference type="InterPro" id="IPR027417">
    <property type="entry name" value="P-loop_NTPase"/>
</dbReference>
<evidence type="ECO:0000256" key="3">
    <source>
        <dbReference type="ARBA" id="ARBA00022741"/>
    </source>
</evidence>
<dbReference type="EMBL" id="WTPW01000825">
    <property type="protein sequence ID" value="KAF0476689.1"/>
    <property type="molecule type" value="Genomic_DNA"/>
</dbReference>
<comment type="catalytic activity">
    <reaction evidence="7">
        <text>CMP + ATP = CDP + ADP</text>
        <dbReference type="Rhea" id="RHEA:11600"/>
        <dbReference type="ChEBI" id="CHEBI:30616"/>
        <dbReference type="ChEBI" id="CHEBI:58069"/>
        <dbReference type="ChEBI" id="CHEBI:60377"/>
        <dbReference type="ChEBI" id="CHEBI:456216"/>
        <dbReference type="EC" id="2.7.4.25"/>
    </reaction>
</comment>
<protein>
    <recommendedName>
        <fullName evidence="1">(d)CMP kinase</fullName>
        <ecNumber evidence="1">2.7.4.25</ecNumber>
    </recommendedName>
</protein>
<keyword evidence="5" id="KW-0067">ATP-binding</keyword>
<dbReference type="GO" id="GO:0005524">
    <property type="term" value="F:ATP binding"/>
    <property type="evidence" value="ECO:0007669"/>
    <property type="project" value="UniProtKB-KW"/>
</dbReference>
<keyword evidence="3" id="KW-0547">Nucleotide-binding</keyword>
<comment type="caution">
    <text evidence="9">The sequence shown here is derived from an EMBL/GenBank/DDBJ whole genome shotgun (WGS) entry which is preliminary data.</text>
</comment>
<organism evidence="9 10">
    <name type="scientific">Gigaspora margarita</name>
    <dbReference type="NCBI Taxonomy" id="4874"/>
    <lineage>
        <taxon>Eukaryota</taxon>
        <taxon>Fungi</taxon>
        <taxon>Fungi incertae sedis</taxon>
        <taxon>Mucoromycota</taxon>
        <taxon>Glomeromycotina</taxon>
        <taxon>Glomeromycetes</taxon>
        <taxon>Diversisporales</taxon>
        <taxon>Gigasporaceae</taxon>
        <taxon>Gigaspora</taxon>
    </lineage>
</organism>
<reference evidence="9 10" key="1">
    <citation type="journal article" date="2019" name="Environ. Microbiol.">
        <title>At the nexus of three kingdoms: the genome of the mycorrhizal fungus Gigaspora margarita provides insights into plant, endobacterial and fungal interactions.</title>
        <authorList>
            <person name="Venice F."/>
            <person name="Ghignone S."/>
            <person name="Salvioli di Fossalunga A."/>
            <person name="Amselem J."/>
            <person name="Novero M."/>
            <person name="Xianan X."/>
            <person name="Sedzielewska Toro K."/>
            <person name="Morin E."/>
            <person name="Lipzen A."/>
            <person name="Grigoriev I.V."/>
            <person name="Henrissat B."/>
            <person name="Martin F.M."/>
            <person name="Bonfante P."/>
        </authorList>
    </citation>
    <scope>NUCLEOTIDE SEQUENCE [LARGE SCALE GENOMIC DNA]</scope>
    <source>
        <strain evidence="9 10">BEG34</strain>
    </source>
</reference>
<dbReference type="InterPro" id="IPR011994">
    <property type="entry name" value="Cytidylate_kinase_dom"/>
</dbReference>
<dbReference type="OrthoDB" id="10263145at2759"/>
<evidence type="ECO:0000259" key="8">
    <source>
        <dbReference type="Pfam" id="PF02224"/>
    </source>
</evidence>
<gene>
    <name evidence="9" type="ORF">F8M41_024367</name>
</gene>
<dbReference type="AlphaFoldDB" id="A0A8H3XMY8"/>
<comment type="catalytic activity">
    <reaction evidence="6">
        <text>dCMP + ATP = dCDP + ADP</text>
        <dbReference type="Rhea" id="RHEA:25094"/>
        <dbReference type="ChEBI" id="CHEBI:30616"/>
        <dbReference type="ChEBI" id="CHEBI:57566"/>
        <dbReference type="ChEBI" id="CHEBI:58593"/>
        <dbReference type="ChEBI" id="CHEBI:456216"/>
        <dbReference type="EC" id="2.7.4.25"/>
    </reaction>
</comment>
<keyword evidence="10" id="KW-1185">Reference proteome</keyword>
<evidence type="ECO:0000256" key="2">
    <source>
        <dbReference type="ARBA" id="ARBA00022679"/>
    </source>
</evidence>
<dbReference type="EC" id="2.7.4.25" evidence="1"/>
<name>A0A8H3XMY8_GIGMA</name>
<evidence type="ECO:0000256" key="4">
    <source>
        <dbReference type="ARBA" id="ARBA00022777"/>
    </source>
</evidence>
<dbReference type="SUPFAM" id="SSF52540">
    <property type="entry name" value="P-loop containing nucleoside triphosphate hydrolases"/>
    <property type="match status" value="1"/>
</dbReference>
<accession>A0A8H3XMY8</accession>
<dbReference type="Pfam" id="PF02224">
    <property type="entry name" value="Cytidylate_kin"/>
    <property type="match status" value="1"/>
</dbReference>
<evidence type="ECO:0000256" key="6">
    <source>
        <dbReference type="ARBA" id="ARBA00047615"/>
    </source>
</evidence>
<evidence type="ECO:0000256" key="1">
    <source>
        <dbReference type="ARBA" id="ARBA00012906"/>
    </source>
</evidence>
<evidence type="ECO:0000256" key="5">
    <source>
        <dbReference type="ARBA" id="ARBA00022840"/>
    </source>
</evidence>
<dbReference type="GO" id="GO:0006139">
    <property type="term" value="P:nucleobase-containing compound metabolic process"/>
    <property type="evidence" value="ECO:0007669"/>
    <property type="project" value="InterPro"/>
</dbReference>
<evidence type="ECO:0000313" key="9">
    <source>
        <dbReference type="EMBL" id="KAF0476689.1"/>
    </source>
</evidence>
<evidence type="ECO:0000313" key="10">
    <source>
        <dbReference type="Proteomes" id="UP000439903"/>
    </source>
</evidence>
<keyword evidence="4 9" id="KW-0418">Kinase</keyword>
<feature type="domain" description="Cytidylate kinase" evidence="8">
    <location>
        <begin position="41"/>
        <end position="156"/>
    </location>
</feature>
<keyword evidence="2" id="KW-0808">Transferase</keyword>
<sequence>MLSLTDTEEINIAIDGETASDKTSVGKLIAEKLHYQFINTAAILAENDEIHETINSILHEITKEKEFVVVGKDVTFNILPKAKVKILLSADLNIRALRQAQQLDSDNITNNILLNIINHDSKAFTLFAEAKRVSKLIDTTELTLADVVDLILTQINPQSEEIVFDKKLTNEEEKAIRKQQISNEEIESYIEIKNWKLSNEVDIYTFEIAFHELDEELNFMRKLLEYYNACVTKIKNIESKMPKNRNHSLFFKAKTWHEKILKGPKAENQTIRVRKSLRILKKASLNYCVTCQYIKKQFLQTENNYNISSESLIDVRLESPTSIHSYSTYITDDEFVEKDQVPNNESLKTRYIFKQNEIVNSDKINFSDDEMQLEMDDEQDNLPTEHDALKNFFG</sequence>